<proteinExistence type="inferred from homology"/>
<sequence>MHAARDPNRLIPRTSPRQPLSLPFPLTTLLLVLSVFKPSSLLPLLTHDRNAAMMSTLALHQASHPNPARLRVLALYKELHRLGRDYPDPGYNFHRKLRGLFEKNKDLKDEEEIEKAIKMGEYIRNETLALYSLRKYRHLKRMYPFDSLSELPFSRHDPTQNPASSSSHPNAGDNQNT</sequence>
<dbReference type="STRING" id="92696.A0A4V2MXI4"/>
<dbReference type="CDD" id="cd20265">
    <property type="entry name" value="Complex1_LYR_ETFRF1_LYRM5"/>
    <property type="match status" value="1"/>
</dbReference>
<comment type="caution">
    <text evidence="4">The sequence shown here is derived from an EMBL/GenBank/DDBJ whole genome shotgun (WGS) entry which is preliminary data.</text>
</comment>
<comment type="similarity">
    <text evidence="1">Belongs to the complex I LYR family.</text>
</comment>
<dbReference type="InterPro" id="IPR008011">
    <property type="entry name" value="Complex1_LYR_dom"/>
</dbReference>
<dbReference type="Proteomes" id="UP000292702">
    <property type="component" value="Unassembled WGS sequence"/>
</dbReference>
<dbReference type="GO" id="GO:0005739">
    <property type="term" value="C:mitochondrion"/>
    <property type="evidence" value="ECO:0007669"/>
    <property type="project" value="TreeGrafter"/>
</dbReference>
<organism evidence="4 5">
    <name type="scientific">Steccherinum ochraceum</name>
    <dbReference type="NCBI Taxonomy" id="92696"/>
    <lineage>
        <taxon>Eukaryota</taxon>
        <taxon>Fungi</taxon>
        <taxon>Dikarya</taxon>
        <taxon>Basidiomycota</taxon>
        <taxon>Agaricomycotina</taxon>
        <taxon>Agaricomycetes</taxon>
        <taxon>Polyporales</taxon>
        <taxon>Steccherinaceae</taxon>
        <taxon>Steccherinum</taxon>
    </lineage>
</organism>
<protein>
    <recommendedName>
        <fullName evidence="3">Complex 1 LYR protein domain-containing protein</fullName>
    </recommendedName>
</protein>
<dbReference type="GO" id="GO:0090324">
    <property type="term" value="P:negative regulation of oxidative phosphorylation"/>
    <property type="evidence" value="ECO:0007669"/>
    <property type="project" value="InterPro"/>
</dbReference>
<accession>A0A4V2MXI4</accession>
<feature type="compositionally biased region" description="Polar residues" evidence="2">
    <location>
        <begin position="159"/>
        <end position="177"/>
    </location>
</feature>
<evidence type="ECO:0000313" key="4">
    <source>
        <dbReference type="EMBL" id="TCD70237.1"/>
    </source>
</evidence>
<feature type="region of interest" description="Disordered" evidence="2">
    <location>
        <begin position="153"/>
        <end position="177"/>
    </location>
</feature>
<dbReference type="AlphaFoldDB" id="A0A4V2MXI4"/>
<dbReference type="InterPro" id="IPR052000">
    <property type="entry name" value="ETFRF1"/>
</dbReference>
<dbReference type="PANTHER" id="PTHR21024:SF0">
    <property type="entry name" value="ELECTRON TRANSFER FLAVOPROTEIN REGULATORY FACTOR 1"/>
    <property type="match status" value="1"/>
</dbReference>
<dbReference type="OrthoDB" id="10258445at2759"/>
<evidence type="ECO:0000256" key="2">
    <source>
        <dbReference type="SAM" id="MobiDB-lite"/>
    </source>
</evidence>
<dbReference type="PANTHER" id="PTHR21024">
    <property type="entry name" value="GROWTH HORMONE-INDUCIBLE SOLUBLE PROTEIN-RELATED"/>
    <property type="match status" value="1"/>
</dbReference>
<dbReference type="GO" id="GO:0022904">
    <property type="term" value="P:respiratory electron transport chain"/>
    <property type="evidence" value="ECO:0007669"/>
    <property type="project" value="TreeGrafter"/>
</dbReference>
<evidence type="ECO:0000313" key="5">
    <source>
        <dbReference type="Proteomes" id="UP000292702"/>
    </source>
</evidence>
<name>A0A4V2MXI4_9APHY</name>
<reference evidence="4 5" key="1">
    <citation type="submission" date="2018-11" db="EMBL/GenBank/DDBJ databases">
        <title>Genome assembly of Steccherinum ochraceum LE-BIN_3174, the white-rot fungus of the Steccherinaceae family (The Residual Polyporoid clade, Polyporales, Basidiomycota).</title>
        <authorList>
            <person name="Fedorova T.V."/>
            <person name="Glazunova O.A."/>
            <person name="Landesman E.O."/>
            <person name="Moiseenko K.V."/>
            <person name="Psurtseva N.V."/>
            <person name="Savinova O.S."/>
            <person name="Shakhova N.V."/>
            <person name="Tyazhelova T.V."/>
            <person name="Vasina D.V."/>
        </authorList>
    </citation>
    <scope>NUCLEOTIDE SEQUENCE [LARGE SCALE GENOMIC DNA]</scope>
    <source>
        <strain evidence="4 5">LE-BIN_3174</strain>
    </source>
</reference>
<dbReference type="InterPro" id="IPR045296">
    <property type="entry name" value="Complex1_LYR_ETFRF1_LYRM5"/>
</dbReference>
<dbReference type="Pfam" id="PF05347">
    <property type="entry name" value="Complex1_LYR"/>
    <property type="match status" value="1"/>
</dbReference>
<gene>
    <name evidence="4" type="ORF">EIP91_004418</name>
</gene>
<feature type="domain" description="Complex 1 LYR protein" evidence="3">
    <location>
        <begin position="71"/>
        <end position="121"/>
    </location>
</feature>
<evidence type="ECO:0000259" key="3">
    <source>
        <dbReference type="Pfam" id="PF05347"/>
    </source>
</evidence>
<dbReference type="EMBL" id="RWJN01000025">
    <property type="protein sequence ID" value="TCD70237.1"/>
    <property type="molecule type" value="Genomic_DNA"/>
</dbReference>
<evidence type="ECO:0000256" key="1">
    <source>
        <dbReference type="ARBA" id="ARBA00009508"/>
    </source>
</evidence>
<keyword evidence="5" id="KW-1185">Reference proteome</keyword>